<proteinExistence type="predicted"/>
<protein>
    <submittedName>
        <fullName evidence="2">Alpha-ribazole transporter</fullName>
    </submittedName>
</protein>
<evidence type="ECO:0000313" key="2">
    <source>
        <dbReference type="EMBL" id="SDW44888.1"/>
    </source>
</evidence>
<dbReference type="Pfam" id="PF12822">
    <property type="entry name" value="ECF_trnsprt"/>
    <property type="match status" value="1"/>
</dbReference>
<feature type="transmembrane region" description="Helical" evidence="1">
    <location>
        <begin position="45"/>
        <end position="65"/>
    </location>
</feature>
<feature type="transmembrane region" description="Helical" evidence="1">
    <location>
        <begin position="104"/>
        <end position="125"/>
    </location>
</feature>
<dbReference type="Gene3D" id="1.10.1760.20">
    <property type="match status" value="1"/>
</dbReference>
<dbReference type="Proteomes" id="UP000198828">
    <property type="component" value="Unassembled WGS sequence"/>
</dbReference>
<dbReference type="InterPro" id="IPR024529">
    <property type="entry name" value="ECF_trnsprt_substrate-spec"/>
</dbReference>
<evidence type="ECO:0000313" key="3">
    <source>
        <dbReference type="Proteomes" id="UP000198828"/>
    </source>
</evidence>
<dbReference type="RefSeq" id="WP_093751002.1">
    <property type="nucleotide sequence ID" value="NZ_BSYN01000002.1"/>
</dbReference>
<evidence type="ECO:0000256" key="1">
    <source>
        <dbReference type="SAM" id="Phobius"/>
    </source>
</evidence>
<feature type="transmembrane region" description="Helical" evidence="1">
    <location>
        <begin position="71"/>
        <end position="92"/>
    </location>
</feature>
<gene>
    <name evidence="2" type="ORF">SAMN05660923_00751</name>
</gene>
<feature type="transmembrane region" description="Helical" evidence="1">
    <location>
        <begin position="131"/>
        <end position="152"/>
    </location>
</feature>
<keyword evidence="1" id="KW-0472">Membrane</keyword>
<name>A0A1H2TM56_9FIRM</name>
<keyword evidence="1" id="KW-1133">Transmembrane helix</keyword>
<keyword evidence="1" id="KW-0812">Transmembrane</keyword>
<feature type="transmembrane region" description="Helical" evidence="1">
    <location>
        <begin position="14"/>
        <end position="33"/>
    </location>
</feature>
<reference evidence="2 3" key="1">
    <citation type="submission" date="2016-10" db="EMBL/GenBank/DDBJ databases">
        <authorList>
            <person name="de Groot N.N."/>
        </authorList>
    </citation>
    <scope>NUCLEOTIDE SEQUENCE [LARGE SCALE GENOMIC DNA]</scope>
    <source>
        <strain evidence="2 3">DSM 23310</strain>
    </source>
</reference>
<sequence length="157" mass="17184">MKYNTNTLKGVKTITTVSMLIALSAVGALVKIFNTVALDSTPGYFAALSLGNRYGAIVISLGHLLTAFTSGFPLGIFIHFYIAIQMAIYAYLFKYFYERFNSFIAILVGTLLNGPIAALSLVPIFGWGFFMAWNIPLTLGSFVNVFLAVLIYKGIDK</sequence>
<keyword evidence="3" id="KW-1185">Reference proteome</keyword>
<accession>A0A1H2TM56</accession>
<organism evidence="2 3">
    <name type="scientific">Tepidimicrobium xylanilyticum</name>
    <dbReference type="NCBI Taxonomy" id="1123352"/>
    <lineage>
        <taxon>Bacteria</taxon>
        <taxon>Bacillati</taxon>
        <taxon>Bacillota</taxon>
        <taxon>Tissierellia</taxon>
        <taxon>Tissierellales</taxon>
        <taxon>Tepidimicrobiaceae</taxon>
        <taxon>Tepidimicrobium</taxon>
    </lineage>
</organism>
<dbReference type="GO" id="GO:0022857">
    <property type="term" value="F:transmembrane transporter activity"/>
    <property type="evidence" value="ECO:0007669"/>
    <property type="project" value="InterPro"/>
</dbReference>
<dbReference type="AlphaFoldDB" id="A0A1H2TM56"/>
<dbReference type="EMBL" id="FNNG01000002">
    <property type="protein sequence ID" value="SDW44888.1"/>
    <property type="molecule type" value="Genomic_DNA"/>
</dbReference>
<dbReference type="OrthoDB" id="5431035at2"/>